<keyword evidence="1" id="KW-0472">Membrane</keyword>
<dbReference type="EMBL" id="JAADJG010000938">
    <property type="protein sequence ID" value="KAF4433102.1"/>
    <property type="molecule type" value="Genomic_DNA"/>
</dbReference>
<dbReference type="Proteomes" id="UP000605986">
    <property type="component" value="Unassembled WGS sequence"/>
</dbReference>
<name>A0A8H4JMA6_9HYPO</name>
<keyword evidence="1" id="KW-0812">Transmembrane</keyword>
<keyword evidence="1" id="KW-1133">Transmembrane helix</keyword>
<dbReference type="OrthoDB" id="4093325at2759"/>
<accession>A0A8H4JMA6</accession>
<evidence type="ECO:0000256" key="1">
    <source>
        <dbReference type="SAM" id="Phobius"/>
    </source>
</evidence>
<dbReference type="AlphaFoldDB" id="A0A8H4JMA6"/>
<evidence type="ECO:0000313" key="2">
    <source>
        <dbReference type="EMBL" id="KAF4433102.1"/>
    </source>
</evidence>
<organism evidence="2 3">
    <name type="scientific">Fusarium austroafricanum</name>
    <dbReference type="NCBI Taxonomy" id="2364996"/>
    <lineage>
        <taxon>Eukaryota</taxon>
        <taxon>Fungi</taxon>
        <taxon>Dikarya</taxon>
        <taxon>Ascomycota</taxon>
        <taxon>Pezizomycotina</taxon>
        <taxon>Sordariomycetes</taxon>
        <taxon>Hypocreomycetidae</taxon>
        <taxon>Hypocreales</taxon>
        <taxon>Nectriaceae</taxon>
        <taxon>Fusarium</taxon>
        <taxon>Fusarium concolor species complex</taxon>
    </lineage>
</organism>
<protein>
    <submittedName>
        <fullName evidence="2">Uncharacterized protein</fullName>
    </submittedName>
</protein>
<feature type="transmembrane region" description="Helical" evidence="1">
    <location>
        <begin position="40"/>
        <end position="60"/>
    </location>
</feature>
<proteinExistence type="predicted"/>
<sequence length="196" mass="20984">MISKDDCSNASKKYNLHGLYDHLHPRQEAENQRLVAEVNIAGQPCYVHIIAIAVLIIILANTGPAAKHLRIAWAFLTIPTATFDIQAKTLLLAPLLAAGVVSAATQKTTSFEAIALRSGSETHFDTLQASKGSIALDPTKQGTSCDKGNDDSHAVFNLIGDKLYVYKTGHPPQLGIGRKFSLHNTQRIDAGTVGGS</sequence>
<comment type="caution">
    <text evidence="2">The sequence shown here is derived from an EMBL/GenBank/DDBJ whole genome shotgun (WGS) entry which is preliminary data.</text>
</comment>
<evidence type="ECO:0000313" key="3">
    <source>
        <dbReference type="Proteomes" id="UP000605986"/>
    </source>
</evidence>
<keyword evidence="3" id="KW-1185">Reference proteome</keyword>
<reference evidence="2" key="1">
    <citation type="submission" date="2020-01" db="EMBL/GenBank/DDBJ databases">
        <title>Identification and distribution of gene clusters putatively required for synthesis of sphingolipid metabolism inhibitors in phylogenetically diverse species of the filamentous fungus Fusarium.</title>
        <authorList>
            <person name="Kim H.-S."/>
            <person name="Busman M."/>
            <person name="Brown D.W."/>
            <person name="Divon H."/>
            <person name="Uhlig S."/>
            <person name="Proctor R.H."/>
        </authorList>
    </citation>
    <scope>NUCLEOTIDE SEQUENCE</scope>
    <source>
        <strain evidence="2">NRRL 53441</strain>
    </source>
</reference>
<gene>
    <name evidence="2" type="ORF">F53441_13796</name>
</gene>